<accession>A0AA40CB36</accession>
<dbReference type="EMBL" id="JAULSR010000002">
    <property type="protein sequence ID" value="KAK0631069.1"/>
    <property type="molecule type" value="Genomic_DNA"/>
</dbReference>
<reference evidence="1" key="1">
    <citation type="submission" date="2023-06" db="EMBL/GenBank/DDBJ databases">
        <title>Genome-scale phylogeny and comparative genomics of the fungal order Sordariales.</title>
        <authorList>
            <consortium name="Lawrence Berkeley National Laboratory"/>
            <person name="Hensen N."/>
            <person name="Bonometti L."/>
            <person name="Westerberg I."/>
            <person name="Brannstrom I.O."/>
            <person name="Guillou S."/>
            <person name="Cros-Aarteil S."/>
            <person name="Calhoun S."/>
            <person name="Haridas S."/>
            <person name="Kuo A."/>
            <person name="Mondo S."/>
            <person name="Pangilinan J."/>
            <person name="Riley R."/>
            <person name="LaButti K."/>
            <person name="Andreopoulos B."/>
            <person name="Lipzen A."/>
            <person name="Chen C."/>
            <person name="Yanf M."/>
            <person name="Daum C."/>
            <person name="Ng V."/>
            <person name="Clum A."/>
            <person name="Steindorff A."/>
            <person name="Ohm R."/>
            <person name="Martin F."/>
            <person name="Silar P."/>
            <person name="Natvig D."/>
            <person name="Lalanne C."/>
            <person name="Gautier V."/>
            <person name="Ament-velasquez S.L."/>
            <person name="Kruys A."/>
            <person name="Hutchinson M.I."/>
            <person name="Powell A.J."/>
            <person name="Barry K."/>
            <person name="Miller A.N."/>
            <person name="Grigoriev I.V."/>
            <person name="Debuchy R."/>
            <person name="Gladieux P."/>
            <person name="Thoren M.H."/>
            <person name="Johannesson H."/>
        </authorList>
    </citation>
    <scope>NUCLEOTIDE SEQUENCE</scope>
    <source>
        <strain evidence="1">SMH3391-2</strain>
    </source>
</reference>
<organism evidence="1 2">
    <name type="scientific">Bombardia bombarda</name>
    <dbReference type="NCBI Taxonomy" id="252184"/>
    <lineage>
        <taxon>Eukaryota</taxon>
        <taxon>Fungi</taxon>
        <taxon>Dikarya</taxon>
        <taxon>Ascomycota</taxon>
        <taxon>Pezizomycotina</taxon>
        <taxon>Sordariomycetes</taxon>
        <taxon>Sordariomycetidae</taxon>
        <taxon>Sordariales</taxon>
        <taxon>Lasiosphaeriaceae</taxon>
        <taxon>Bombardia</taxon>
    </lineage>
</organism>
<protein>
    <submittedName>
        <fullName evidence="1">Uncharacterized protein</fullName>
    </submittedName>
</protein>
<name>A0AA40CB36_9PEZI</name>
<dbReference type="AlphaFoldDB" id="A0AA40CB36"/>
<dbReference type="Proteomes" id="UP001174934">
    <property type="component" value="Unassembled WGS sequence"/>
</dbReference>
<sequence>MTDTDADLTRLTRRLRVFYHLGVILLELVHDTVLKRPGVQNGKINPRSPEAREIQKRVEDKEVMERMGTAYTKVANQCLKYCVEWEMSEEKKIDEDFYKKVVKPLEMEAAEDVEKPIYETIEKLGAGHGPLLT</sequence>
<gene>
    <name evidence="1" type="ORF">B0T17DRAFT_616639</name>
</gene>
<evidence type="ECO:0000313" key="2">
    <source>
        <dbReference type="Proteomes" id="UP001174934"/>
    </source>
</evidence>
<keyword evidence="2" id="KW-1185">Reference proteome</keyword>
<evidence type="ECO:0000313" key="1">
    <source>
        <dbReference type="EMBL" id="KAK0631069.1"/>
    </source>
</evidence>
<comment type="caution">
    <text evidence="1">The sequence shown here is derived from an EMBL/GenBank/DDBJ whole genome shotgun (WGS) entry which is preliminary data.</text>
</comment>
<proteinExistence type="predicted"/>